<comment type="caution">
    <text evidence="3">The sequence shown here is derived from an EMBL/GenBank/DDBJ whole genome shotgun (WGS) entry which is preliminary data.</text>
</comment>
<proteinExistence type="predicted"/>
<dbReference type="AlphaFoldDB" id="A0A8J5SEW4"/>
<dbReference type="Proteomes" id="UP000729402">
    <property type="component" value="Unassembled WGS sequence"/>
</dbReference>
<sequence>MANSVVVLVLLVVGGMVGLAAARPVGSAANDGLHPPIMSPADDPEELNGLMECVVGCFTQVLGCAFGCMGKGADLPLCVVSCNQNSIVCMVRCAITPPPPSPKPTPPPPTPKPKPSPPGPPYAGHTTETFA</sequence>
<evidence type="ECO:0000256" key="1">
    <source>
        <dbReference type="SAM" id="MobiDB-lite"/>
    </source>
</evidence>
<dbReference type="EMBL" id="JAAALK010000283">
    <property type="protein sequence ID" value="KAG8070828.1"/>
    <property type="molecule type" value="Genomic_DNA"/>
</dbReference>
<feature type="signal peptide" evidence="2">
    <location>
        <begin position="1"/>
        <end position="22"/>
    </location>
</feature>
<evidence type="ECO:0000313" key="4">
    <source>
        <dbReference type="Proteomes" id="UP000729402"/>
    </source>
</evidence>
<dbReference type="OrthoDB" id="686411at2759"/>
<evidence type="ECO:0000256" key="2">
    <source>
        <dbReference type="SAM" id="SignalP"/>
    </source>
</evidence>
<name>A0A8J5SEW4_ZIZPA</name>
<evidence type="ECO:0000313" key="3">
    <source>
        <dbReference type="EMBL" id="KAG8070828.1"/>
    </source>
</evidence>
<feature type="compositionally biased region" description="Pro residues" evidence="1">
    <location>
        <begin position="97"/>
        <end position="121"/>
    </location>
</feature>
<organism evidence="3 4">
    <name type="scientific">Zizania palustris</name>
    <name type="common">Northern wild rice</name>
    <dbReference type="NCBI Taxonomy" id="103762"/>
    <lineage>
        <taxon>Eukaryota</taxon>
        <taxon>Viridiplantae</taxon>
        <taxon>Streptophyta</taxon>
        <taxon>Embryophyta</taxon>
        <taxon>Tracheophyta</taxon>
        <taxon>Spermatophyta</taxon>
        <taxon>Magnoliopsida</taxon>
        <taxon>Liliopsida</taxon>
        <taxon>Poales</taxon>
        <taxon>Poaceae</taxon>
        <taxon>BOP clade</taxon>
        <taxon>Oryzoideae</taxon>
        <taxon>Oryzeae</taxon>
        <taxon>Zizaniinae</taxon>
        <taxon>Zizania</taxon>
    </lineage>
</organism>
<feature type="chain" id="PRO_5035192016" evidence="2">
    <location>
        <begin position="23"/>
        <end position="131"/>
    </location>
</feature>
<gene>
    <name evidence="3" type="ORF">GUJ93_ZPchr0006g44404</name>
</gene>
<reference evidence="3" key="2">
    <citation type="submission" date="2021-02" db="EMBL/GenBank/DDBJ databases">
        <authorList>
            <person name="Kimball J.A."/>
            <person name="Haas M.W."/>
            <person name="Macchietto M."/>
            <person name="Kono T."/>
            <person name="Duquette J."/>
            <person name="Shao M."/>
        </authorList>
    </citation>
    <scope>NUCLEOTIDE SEQUENCE</scope>
    <source>
        <tissue evidence="3">Fresh leaf tissue</tissue>
    </source>
</reference>
<accession>A0A8J5SEW4</accession>
<keyword evidence="2" id="KW-0732">Signal</keyword>
<reference evidence="3" key="1">
    <citation type="journal article" date="2021" name="bioRxiv">
        <title>Whole Genome Assembly and Annotation of Northern Wild Rice, Zizania palustris L., Supports a Whole Genome Duplication in the Zizania Genus.</title>
        <authorList>
            <person name="Haas M."/>
            <person name="Kono T."/>
            <person name="Macchietto M."/>
            <person name="Millas R."/>
            <person name="McGilp L."/>
            <person name="Shao M."/>
            <person name="Duquette J."/>
            <person name="Hirsch C.N."/>
            <person name="Kimball J."/>
        </authorList>
    </citation>
    <scope>NUCLEOTIDE SEQUENCE</scope>
    <source>
        <tissue evidence="3">Fresh leaf tissue</tissue>
    </source>
</reference>
<feature type="region of interest" description="Disordered" evidence="1">
    <location>
        <begin position="97"/>
        <end position="131"/>
    </location>
</feature>
<keyword evidence="4" id="KW-1185">Reference proteome</keyword>
<protein>
    <submittedName>
        <fullName evidence="3">Uncharacterized protein</fullName>
    </submittedName>
</protein>